<dbReference type="Proteomes" id="UP001396334">
    <property type="component" value="Unassembled WGS sequence"/>
</dbReference>
<dbReference type="Pfam" id="PF13456">
    <property type="entry name" value="RVT_3"/>
    <property type="match status" value="1"/>
</dbReference>
<dbReference type="PANTHER" id="PTHR47723:SF19">
    <property type="entry name" value="POLYNUCLEOTIDYL TRANSFERASE, RIBONUCLEASE H-LIKE SUPERFAMILY PROTEIN"/>
    <property type="match status" value="1"/>
</dbReference>
<reference evidence="2 3" key="1">
    <citation type="journal article" date="2024" name="G3 (Bethesda)">
        <title>Genome assembly of Hibiscus sabdariffa L. provides insights into metabolisms of medicinal natural products.</title>
        <authorList>
            <person name="Kim T."/>
        </authorList>
    </citation>
    <scope>NUCLEOTIDE SEQUENCE [LARGE SCALE GENOMIC DNA]</scope>
    <source>
        <strain evidence="2">TK-2024</strain>
        <tissue evidence="2">Old leaves</tissue>
    </source>
</reference>
<evidence type="ECO:0000313" key="3">
    <source>
        <dbReference type="Proteomes" id="UP001396334"/>
    </source>
</evidence>
<evidence type="ECO:0000259" key="1">
    <source>
        <dbReference type="Pfam" id="PF13456"/>
    </source>
</evidence>
<sequence length="208" mass="23436">MVDEFGQWQLFEHLLPASMLLRIATLKIPSSFQSHDRLCGGLSSDKKFIVRSMRNEWIFGNQVRHAESVLQRSLRIQRDVVAASMQLSTGRKPVPNLLDFGSRVMGSLRGLVAAWSISVRRLLVESDGLEAVNLINYHGSFDVVPTIVYSIIEILNRSWLTKISHVGQDSNCAADWMAKQATFNDLLCHRYLSPPDDISLLLQQDVAD</sequence>
<dbReference type="InterPro" id="IPR044730">
    <property type="entry name" value="RNase_H-like_dom_plant"/>
</dbReference>
<evidence type="ECO:0000313" key="2">
    <source>
        <dbReference type="EMBL" id="KAK9001238.1"/>
    </source>
</evidence>
<dbReference type="EMBL" id="JBBPBN010000036">
    <property type="protein sequence ID" value="KAK9001238.1"/>
    <property type="molecule type" value="Genomic_DNA"/>
</dbReference>
<accession>A0ABR2QKN8</accession>
<protein>
    <recommendedName>
        <fullName evidence="1">RNase H type-1 domain-containing protein</fullName>
    </recommendedName>
</protein>
<feature type="domain" description="RNase H type-1" evidence="1">
    <location>
        <begin position="105"/>
        <end position="181"/>
    </location>
</feature>
<organism evidence="2 3">
    <name type="scientific">Hibiscus sabdariffa</name>
    <name type="common">roselle</name>
    <dbReference type="NCBI Taxonomy" id="183260"/>
    <lineage>
        <taxon>Eukaryota</taxon>
        <taxon>Viridiplantae</taxon>
        <taxon>Streptophyta</taxon>
        <taxon>Embryophyta</taxon>
        <taxon>Tracheophyta</taxon>
        <taxon>Spermatophyta</taxon>
        <taxon>Magnoliopsida</taxon>
        <taxon>eudicotyledons</taxon>
        <taxon>Gunneridae</taxon>
        <taxon>Pentapetalae</taxon>
        <taxon>rosids</taxon>
        <taxon>malvids</taxon>
        <taxon>Malvales</taxon>
        <taxon>Malvaceae</taxon>
        <taxon>Malvoideae</taxon>
        <taxon>Hibiscus</taxon>
    </lineage>
</organism>
<keyword evidence="3" id="KW-1185">Reference proteome</keyword>
<dbReference type="PANTHER" id="PTHR47723">
    <property type="entry name" value="OS05G0353850 PROTEIN"/>
    <property type="match status" value="1"/>
</dbReference>
<comment type="caution">
    <text evidence="2">The sequence shown here is derived from an EMBL/GenBank/DDBJ whole genome shotgun (WGS) entry which is preliminary data.</text>
</comment>
<dbReference type="InterPro" id="IPR053151">
    <property type="entry name" value="RNase_H-like"/>
</dbReference>
<name>A0ABR2QKN8_9ROSI</name>
<proteinExistence type="predicted"/>
<dbReference type="InterPro" id="IPR002156">
    <property type="entry name" value="RNaseH_domain"/>
</dbReference>
<gene>
    <name evidence="2" type="ORF">V6N11_083026</name>
</gene>
<dbReference type="CDD" id="cd06222">
    <property type="entry name" value="RNase_H_like"/>
    <property type="match status" value="1"/>
</dbReference>